<dbReference type="EMBL" id="MRCG01000017">
    <property type="protein sequence ID" value="OKH45357.1"/>
    <property type="molecule type" value="Genomic_DNA"/>
</dbReference>
<proteinExistence type="predicted"/>
<reference evidence="2 3" key="1">
    <citation type="submission" date="2016-11" db="EMBL/GenBank/DDBJ databases">
        <title>Draft Genome Sequences of Nine Cyanobacterial Strains from Diverse Habitats.</title>
        <authorList>
            <person name="Zhu T."/>
            <person name="Hou S."/>
            <person name="Lu X."/>
            <person name="Hess W.R."/>
        </authorList>
    </citation>
    <scope>NUCLEOTIDE SEQUENCE [LARGE SCALE GENOMIC DNA]</scope>
    <source>
        <strain evidence="2 3">NIES-30</strain>
    </source>
</reference>
<name>A0A1U7J0Q8_9CYAN</name>
<sequence>MTVSTLTPPSVQCPECGVHSIVEYKPTVYHCLKCDFEKDLSLSPEPKPTGLGSVILGMLGFSLGLLILL</sequence>
<evidence type="ECO:0000256" key="1">
    <source>
        <dbReference type="SAM" id="Phobius"/>
    </source>
</evidence>
<evidence type="ECO:0000313" key="3">
    <source>
        <dbReference type="Proteomes" id="UP000185557"/>
    </source>
</evidence>
<dbReference type="OrthoDB" id="574773at2"/>
<gene>
    <name evidence="2" type="ORF">NIES30_19720</name>
</gene>
<organism evidence="2 3">
    <name type="scientific">Phormidium tenue NIES-30</name>
    <dbReference type="NCBI Taxonomy" id="549789"/>
    <lineage>
        <taxon>Bacteria</taxon>
        <taxon>Bacillati</taxon>
        <taxon>Cyanobacteriota</taxon>
        <taxon>Cyanophyceae</taxon>
        <taxon>Oscillatoriophycideae</taxon>
        <taxon>Oscillatoriales</taxon>
        <taxon>Oscillatoriaceae</taxon>
        <taxon>Phormidium</taxon>
    </lineage>
</organism>
<dbReference type="AlphaFoldDB" id="A0A1U7J0Q8"/>
<accession>A0A1U7J0Q8</accession>
<keyword evidence="1" id="KW-1133">Transmembrane helix</keyword>
<keyword evidence="1" id="KW-0812">Transmembrane</keyword>
<keyword evidence="1" id="KW-0472">Membrane</keyword>
<keyword evidence="3" id="KW-1185">Reference proteome</keyword>
<evidence type="ECO:0000313" key="2">
    <source>
        <dbReference type="EMBL" id="OKH45357.1"/>
    </source>
</evidence>
<comment type="caution">
    <text evidence="2">The sequence shown here is derived from an EMBL/GenBank/DDBJ whole genome shotgun (WGS) entry which is preliminary data.</text>
</comment>
<dbReference type="RefSeq" id="WP_073610165.1">
    <property type="nucleotide sequence ID" value="NZ_MRCG01000017.1"/>
</dbReference>
<dbReference type="Proteomes" id="UP000185557">
    <property type="component" value="Unassembled WGS sequence"/>
</dbReference>
<feature type="transmembrane region" description="Helical" evidence="1">
    <location>
        <begin position="50"/>
        <end position="68"/>
    </location>
</feature>
<protein>
    <submittedName>
        <fullName evidence="2">Uncharacterized protein</fullName>
    </submittedName>
</protein>